<evidence type="ECO:0000313" key="2">
    <source>
        <dbReference type="EMBL" id="MEN3746569.1"/>
    </source>
</evidence>
<dbReference type="Proteomes" id="UP001427805">
    <property type="component" value="Unassembled WGS sequence"/>
</dbReference>
<dbReference type="InterPro" id="IPR029068">
    <property type="entry name" value="Glyas_Bleomycin-R_OHBP_Dase"/>
</dbReference>
<dbReference type="EMBL" id="JBDIZK010000002">
    <property type="protein sequence ID" value="MEN3746569.1"/>
    <property type="molecule type" value="Genomic_DNA"/>
</dbReference>
<dbReference type="SUPFAM" id="SSF54593">
    <property type="entry name" value="Glyoxalase/Bleomycin resistance protein/Dihydroxybiphenyl dioxygenase"/>
    <property type="match status" value="2"/>
</dbReference>
<dbReference type="Gene3D" id="3.10.180.10">
    <property type="entry name" value="2,3-Dihydroxybiphenyl 1,2-Dioxygenase, domain 1"/>
    <property type="match status" value="2"/>
</dbReference>
<feature type="domain" description="VOC" evidence="1">
    <location>
        <begin position="160"/>
        <end position="298"/>
    </location>
</feature>
<comment type="caution">
    <text evidence="2">The sequence shown here is derived from an EMBL/GenBank/DDBJ whole genome shotgun (WGS) entry which is preliminary data.</text>
</comment>
<accession>A0ABV0B4U2</accession>
<name>A0ABV0B4U2_9SPHN</name>
<sequence>MTFLTHGRIIGGLSTTPNLDAALADYRDALGLEAIEQGTLPPDLAASWGCPAAAGARFATLAPASGAPCRLRLVEQPLRADFTPTRSYGWAAYEITVQDVFGWPERLKDSGFDIVGVPKEIPGLPYFVAMQMLGRGREMVYLNEVRQDTPTSDLPRAGSPVDHLFIVILAAPDRAAAMRWYEDRLGLEEGGTYTIPYSMINKAFGLDAATLTTISMAQKGRMPIVEIDDYPEQADQRRRDEGMLPPGNALVTLAVDTLDGLGLDFITPPRVRDDAFYEGRRAATVVGPAGELLELVEIAR</sequence>
<gene>
    <name evidence="2" type="ORF">TPR58_05275</name>
</gene>
<dbReference type="PROSITE" id="PS51819">
    <property type="entry name" value="VOC"/>
    <property type="match status" value="1"/>
</dbReference>
<protein>
    <submittedName>
        <fullName evidence="2">VOC family protein</fullName>
    </submittedName>
</protein>
<evidence type="ECO:0000259" key="1">
    <source>
        <dbReference type="PROSITE" id="PS51819"/>
    </source>
</evidence>
<reference evidence="2 3" key="1">
    <citation type="submission" date="2024-05" db="EMBL/GenBank/DDBJ databases">
        <title>Sphingomonas sp. HF-S3 16S ribosomal RNA gene Genome sequencing and assembly.</title>
        <authorList>
            <person name="Lee H."/>
        </authorList>
    </citation>
    <scope>NUCLEOTIDE SEQUENCE [LARGE SCALE GENOMIC DNA]</scope>
    <source>
        <strain evidence="2 3">HF-S3</strain>
    </source>
</reference>
<organism evidence="2 3">
    <name type="scientific">Sphingomonas rustica</name>
    <dbReference type="NCBI Taxonomy" id="3103142"/>
    <lineage>
        <taxon>Bacteria</taxon>
        <taxon>Pseudomonadati</taxon>
        <taxon>Pseudomonadota</taxon>
        <taxon>Alphaproteobacteria</taxon>
        <taxon>Sphingomonadales</taxon>
        <taxon>Sphingomonadaceae</taxon>
        <taxon>Sphingomonas</taxon>
    </lineage>
</organism>
<dbReference type="RefSeq" id="WP_346245567.1">
    <property type="nucleotide sequence ID" value="NZ_JBDIZK010000002.1"/>
</dbReference>
<keyword evidence="3" id="KW-1185">Reference proteome</keyword>
<dbReference type="InterPro" id="IPR037523">
    <property type="entry name" value="VOC_core"/>
</dbReference>
<evidence type="ECO:0000313" key="3">
    <source>
        <dbReference type="Proteomes" id="UP001427805"/>
    </source>
</evidence>
<proteinExistence type="predicted"/>
<dbReference type="CDD" id="cd06587">
    <property type="entry name" value="VOC"/>
    <property type="match status" value="1"/>
</dbReference>